<organism evidence="5 6">
    <name type="scientific">Anaeroplasma bactoclasticum</name>
    <dbReference type="NCBI Taxonomy" id="2088"/>
    <lineage>
        <taxon>Bacteria</taxon>
        <taxon>Bacillati</taxon>
        <taxon>Mycoplasmatota</taxon>
        <taxon>Mollicutes</taxon>
        <taxon>Anaeroplasmatales</taxon>
        <taxon>Anaeroplasmataceae</taxon>
        <taxon>Anaeroplasma</taxon>
    </lineage>
</organism>
<dbReference type="Proteomes" id="UP000266506">
    <property type="component" value="Unassembled WGS sequence"/>
</dbReference>
<dbReference type="InterPro" id="IPR010540">
    <property type="entry name" value="CmpB_TMEM229"/>
</dbReference>
<evidence type="ECO:0000256" key="2">
    <source>
        <dbReference type="ARBA" id="ARBA00022676"/>
    </source>
</evidence>
<feature type="transmembrane region" description="Helical" evidence="4">
    <location>
        <begin position="216"/>
        <end position="238"/>
    </location>
</feature>
<keyword evidence="3 5" id="KW-0808">Transferase</keyword>
<feature type="transmembrane region" description="Helical" evidence="4">
    <location>
        <begin position="14"/>
        <end position="35"/>
    </location>
</feature>
<dbReference type="RefSeq" id="WP_119015476.1">
    <property type="nucleotide sequence ID" value="NZ_QXEV01000002.1"/>
</dbReference>
<dbReference type="AlphaFoldDB" id="A0A397S1T1"/>
<dbReference type="SUPFAM" id="SSF53448">
    <property type="entry name" value="Nucleotide-diphospho-sugar transferases"/>
    <property type="match status" value="1"/>
</dbReference>
<dbReference type="CDD" id="cd06438">
    <property type="entry name" value="EpsO_like"/>
    <property type="match status" value="1"/>
</dbReference>
<keyword evidence="4" id="KW-1133">Transmembrane helix</keyword>
<dbReference type="InterPro" id="IPR029044">
    <property type="entry name" value="Nucleotide-diphossugar_trans"/>
</dbReference>
<evidence type="ECO:0000256" key="3">
    <source>
        <dbReference type="ARBA" id="ARBA00022679"/>
    </source>
</evidence>
<feature type="transmembrane region" description="Helical" evidence="4">
    <location>
        <begin position="177"/>
        <end position="196"/>
    </location>
</feature>
<feature type="transmembrane region" description="Helical" evidence="4">
    <location>
        <begin position="533"/>
        <end position="557"/>
    </location>
</feature>
<dbReference type="GO" id="GO:0016757">
    <property type="term" value="F:glycosyltransferase activity"/>
    <property type="evidence" value="ECO:0007669"/>
    <property type="project" value="UniProtKB-KW"/>
</dbReference>
<dbReference type="Pfam" id="PF06541">
    <property type="entry name" value="ABC_trans_CmpB"/>
    <property type="match status" value="1"/>
</dbReference>
<dbReference type="PANTHER" id="PTHR43630:SF1">
    <property type="entry name" value="POLY-BETA-1,6-N-ACETYL-D-GLUCOSAMINE SYNTHASE"/>
    <property type="match status" value="1"/>
</dbReference>
<comment type="similarity">
    <text evidence="1">Belongs to the glycosyltransferase 2 family.</text>
</comment>
<feature type="transmembrane region" description="Helical" evidence="4">
    <location>
        <begin position="499"/>
        <end position="521"/>
    </location>
</feature>
<accession>A0A397S1T1</accession>
<comment type="caution">
    <text evidence="5">The sequence shown here is derived from an EMBL/GenBank/DDBJ whole genome shotgun (WGS) entry which is preliminary data.</text>
</comment>
<dbReference type="InParanoid" id="A0A397S1T1"/>
<sequence>MAKNSFFTKFKHDFCYLCVIAILFSFVGFVIENVVKVIATGTIDNCNYILPFNAAYGLMAFLFYIIGKPDTPSIFGIEIIKSHSLKTKIISNIIYFIILFGLILGGEIAIGYFWHLVIHVDIFDYSKWALHITKYAEFFTTLGISTLFYLFLKFVYHPILNMMREKHRPREMVGGAIFYFILIGDLTYGFVNILMSEDKKGPIYWSLNLTDGVVDVIALVNIILIVLFYAFITIFIFANLKYFTVKKYTISKKNSITKFAIFIAARNESKVIASTLRALYDSSYPHKKYDIYVMVQEPDDPTIEICKEFSNVYCYVRETTDQGKGYVLDEIVKKILKENRVYDAYLVLDADNIVEYEYLARMNDAFLDGFDIVVGNRNNKNWNSSATSGASGLTFSIINFQNELKTRFGEMVLLTGTGFCIKASIINSLGGWPFHSLTEDYEISKYAEENKLTSCYVSDAIFYDEQPIHLKDSIKQRTRWVKGFMDNQKGLKKMNLQGFSAFGAAIAFIAFVLYNLVLSIIELVTGKGDVRHIYFVIASISFYYIVVFVISLIIFLLDRKNNDIKPIRAILVSLYHPIFLATYIISFFRMFKKKGKTWEVIPHSVTDKEK</sequence>
<feature type="transmembrane region" description="Helical" evidence="4">
    <location>
        <begin position="569"/>
        <end position="588"/>
    </location>
</feature>
<reference evidence="5 6" key="1">
    <citation type="submission" date="2018-08" db="EMBL/GenBank/DDBJ databases">
        <title>Genomic Encyclopedia of Archaeal and Bacterial Type Strains, Phase II (KMG-II): from individual species to whole genera.</title>
        <authorList>
            <person name="Goeker M."/>
        </authorList>
    </citation>
    <scope>NUCLEOTIDE SEQUENCE [LARGE SCALE GENOMIC DNA]</scope>
    <source>
        <strain evidence="5 6">ATCC 27112</strain>
    </source>
</reference>
<dbReference type="Pfam" id="PF13641">
    <property type="entry name" value="Glyco_tranf_2_3"/>
    <property type="match status" value="1"/>
</dbReference>
<evidence type="ECO:0000256" key="4">
    <source>
        <dbReference type="SAM" id="Phobius"/>
    </source>
</evidence>
<name>A0A397S1T1_9MOLU</name>
<evidence type="ECO:0000313" key="6">
    <source>
        <dbReference type="Proteomes" id="UP000266506"/>
    </source>
</evidence>
<feature type="transmembrane region" description="Helical" evidence="4">
    <location>
        <begin position="47"/>
        <end position="66"/>
    </location>
</feature>
<keyword evidence="4" id="KW-0472">Membrane</keyword>
<dbReference type="OrthoDB" id="9797391at2"/>
<proteinExistence type="inferred from homology"/>
<dbReference type="PANTHER" id="PTHR43630">
    <property type="entry name" value="POLY-BETA-1,6-N-ACETYL-D-GLUCOSAMINE SYNTHASE"/>
    <property type="match status" value="1"/>
</dbReference>
<evidence type="ECO:0000313" key="5">
    <source>
        <dbReference type="EMBL" id="RIA78355.1"/>
    </source>
</evidence>
<evidence type="ECO:0000256" key="1">
    <source>
        <dbReference type="ARBA" id="ARBA00006739"/>
    </source>
</evidence>
<gene>
    <name evidence="5" type="ORF">EI71_00307</name>
</gene>
<keyword evidence="4" id="KW-0812">Transmembrane</keyword>
<protein>
    <submittedName>
        <fullName evidence="5">Cellulose synthase/poly-beta-1,6-N-acetylglucosamine synthase-like glycosyltransferase</fullName>
    </submittedName>
</protein>
<feature type="transmembrane region" description="Helical" evidence="4">
    <location>
        <begin position="93"/>
        <end position="115"/>
    </location>
</feature>
<keyword evidence="6" id="KW-1185">Reference proteome</keyword>
<keyword evidence="2" id="KW-0328">Glycosyltransferase</keyword>
<dbReference type="Gene3D" id="3.90.550.10">
    <property type="entry name" value="Spore Coat Polysaccharide Biosynthesis Protein SpsA, Chain A"/>
    <property type="match status" value="1"/>
</dbReference>
<feature type="transmembrane region" description="Helical" evidence="4">
    <location>
        <begin position="135"/>
        <end position="156"/>
    </location>
</feature>
<dbReference type="EMBL" id="QXEV01000002">
    <property type="protein sequence ID" value="RIA78355.1"/>
    <property type="molecule type" value="Genomic_DNA"/>
</dbReference>
<dbReference type="FunCoup" id="A0A397S1T1">
    <property type="interactions" value="129"/>
</dbReference>